<dbReference type="InterPro" id="IPR009075">
    <property type="entry name" value="AcylCo_DH/oxidase_C"/>
</dbReference>
<evidence type="ECO:0000313" key="11">
    <source>
        <dbReference type="EMBL" id="GEN35447.1"/>
    </source>
</evidence>
<feature type="domain" description="Acyl-CoA dehydrogenase/oxidase C-terminal" evidence="8">
    <location>
        <begin position="230"/>
        <end position="378"/>
    </location>
</feature>
<dbReference type="EMBL" id="BJXX01000132">
    <property type="protein sequence ID" value="GEN35447.1"/>
    <property type="molecule type" value="Genomic_DNA"/>
</dbReference>
<dbReference type="GO" id="GO:0050660">
    <property type="term" value="F:flavin adenine dinucleotide binding"/>
    <property type="evidence" value="ECO:0007669"/>
    <property type="project" value="InterPro"/>
</dbReference>
<sequence length="400" mass="44246">MNIDLSEENKLIRQLAKSFAEKEILPKIKEYEQKRRFPRDIIRKMGEQGFYGACFPEKYGGSELGFLNLAIIAEEISRVSASIGSTFNAQSMTVPFTILNWGTEVQIEKYVPKLIGGEWIGFFGLTEPGGGSDAAGSMKTRAILDGNEYVVNGQKVFASYASVADVGLLFAKTDPDAGHKGISAFIIQMDRPGIEAKDISMSSLGNLTKTCELFLTDYRIPKENLLGNEGEGFKIAMNALDYGRLTIPARSVGLAQACLEAAIQYCNERVVGGHKIGEYQMIQKLIADMTVEIEAARLLTYKSAYLKDKGAATTRESSHSKYFAAEVVWRAAQAVYEIYGGYALADEYPINQYLAYAGLFRTGEGSANIQRILIAEDALGWKDANRHNMKRRFSLKSDIF</sequence>
<keyword evidence="3 7" id="KW-0285">Flavoprotein</keyword>
<evidence type="ECO:0000259" key="9">
    <source>
        <dbReference type="Pfam" id="PF02770"/>
    </source>
</evidence>
<evidence type="ECO:0000259" key="8">
    <source>
        <dbReference type="Pfam" id="PF00441"/>
    </source>
</evidence>
<comment type="cofactor">
    <cofactor evidence="1 7">
        <name>FAD</name>
        <dbReference type="ChEBI" id="CHEBI:57692"/>
    </cofactor>
</comment>
<dbReference type="InterPro" id="IPR037069">
    <property type="entry name" value="AcylCoA_DH/ox_N_sf"/>
</dbReference>
<keyword evidence="5 7" id="KW-0560">Oxidoreductase</keyword>
<dbReference type="InterPro" id="IPR046373">
    <property type="entry name" value="Acyl-CoA_Oxase/DH_mid-dom_sf"/>
</dbReference>
<gene>
    <name evidence="11" type="ORF">ADA01nite_29070</name>
</gene>
<feature type="domain" description="Acyl-CoA oxidase/dehydrogenase middle" evidence="9">
    <location>
        <begin position="123"/>
        <end position="217"/>
    </location>
</feature>
<evidence type="ECO:0000256" key="1">
    <source>
        <dbReference type="ARBA" id="ARBA00001974"/>
    </source>
</evidence>
<evidence type="ECO:0000256" key="6">
    <source>
        <dbReference type="ARBA" id="ARBA00052546"/>
    </source>
</evidence>
<evidence type="ECO:0000256" key="4">
    <source>
        <dbReference type="ARBA" id="ARBA00022827"/>
    </source>
</evidence>
<dbReference type="Pfam" id="PF02771">
    <property type="entry name" value="Acyl-CoA_dh_N"/>
    <property type="match status" value="1"/>
</dbReference>
<evidence type="ECO:0000256" key="7">
    <source>
        <dbReference type="RuleBase" id="RU362125"/>
    </source>
</evidence>
<dbReference type="Gene3D" id="1.20.140.10">
    <property type="entry name" value="Butyryl-CoA Dehydrogenase, subunit A, domain 3"/>
    <property type="match status" value="1"/>
</dbReference>
<dbReference type="PANTHER" id="PTHR43884:SF12">
    <property type="entry name" value="ISOVALERYL-COA DEHYDROGENASE, MITOCHONDRIAL-RELATED"/>
    <property type="match status" value="1"/>
</dbReference>
<organism evidence="11 12">
    <name type="scientific">Aneurinibacillus danicus</name>
    <dbReference type="NCBI Taxonomy" id="267746"/>
    <lineage>
        <taxon>Bacteria</taxon>
        <taxon>Bacillati</taxon>
        <taxon>Bacillota</taxon>
        <taxon>Bacilli</taxon>
        <taxon>Bacillales</taxon>
        <taxon>Paenibacillaceae</taxon>
        <taxon>Aneurinibacillus group</taxon>
        <taxon>Aneurinibacillus</taxon>
    </lineage>
</organism>
<dbReference type="Gene3D" id="2.40.110.10">
    <property type="entry name" value="Butyryl-CoA Dehydrogenase, subunit A, domain 2"/>
    <property type="match status" value="1"/>
</dbReference>
<dbReference type="InterPro" id="IPR006089">
    <property type="entry name" value="Acyl-CoA_DH_CS"/>
</dbReference>
<dbReference type="Proteomes" id="UP000321157">
    <property type="component" value="Unassembled WGS sequence"/>
</dbReference>
<evidence type="ECO:0000256" key="2">
    <source>
        <dbReference type="ARBA" id="ARBA00009347"/>
    </source>
</evidence>
<comment type="similarity">
    <text evidence="2 7">Belongs to the acyl-CoA dehydrogenase family.</text>
</comment>
<comment type="caution">
    <text evidence="11">The sequence shown here is derived from an EMBL/GenBank/DDBJ whole genome shotgun (WGS) entry which is preliminary data.</text>
</comment>
<dbReference type="PROSITE" id="PS00072">
    <property type="entry name" value="ACYL_COA_DH_1"/>
    <property type="match status" value="1"/>
</dbReference>
<comment type="catalytic activity">
    <reaction evidence="6">
        <text>a 2,3-saturated acyl-CoA + A = a 2,3-dehydroacyl-CoA + AH2</text>
        <dbReference type="Rhea" id="RHEA:48608"/>
        <dbReference type="ChEBI" id="CHEBI:13193"/>
        <dbReference type="ChEBI" id="CHEBI:17499"/>
        <dbReference type="ChEBI" id="CHEBI:60015"/>
        <dbReference type="ChEBI" id="CHEBI:65111"/>
    </reaction>
</comment>
<dbReference type="OrthoDB" id="9802447at2"/>
<dbReference type="Pfam" id="PF02770">
    <property type="entry name" value="Acyl-CoA_dh_M"/>
    <property type="match status" value="1"/>
</dbReference>
<feature type="domain" description="Acyl-CoA dehydrogenase/oxidase N-terminal" evidence="10">
    <location>
        <begin position="6"/>
        <end position="118"/>
    </location>
</feature>
<dbReference type="RefSeq" id="WP_146810975.1">
    <property type="nucleotide sequence ID" value="NZ_BJXX01000132.1"/>
</dbReference>
<dbReference type="PIRSF" id="PIRSF016578">
    <property type="entry name" value="HsaA"/>
    <property type="match status" value="1"/>
</dbReference>
<dbReference type="Pfam" id="PF00441">
    <property type="entry name" value="Acyl-CoA_dh_1"/>
    <property type="match status" value="1"/>
</dbReference>
<dbReference type="FunFam" id="2.40.110.10:FF:000002">
    <property type="entry name" value="Acyl-CoA dehydrogenase fadE12"/>
    <property type="match status" value="1"/>
</dbReference>
<dbReference type="FunFam" id="1.20.140.10:FF:000004">
    <property type="entry name" value="Acyl-CoA dehydrogenase FadE25"/>
    <property type="match status" value="1"/>
</dbReference>
<dbReference type="SUPFAM" id="SSF47203">
    <property type="entry name" value="Acyl-CoA dehydrogenase C-terminal domain-like"/>
    <property type="match status" value="1"/>
</dbReference>
<dbReference type="FunFam" id="1.10.540.10:FF:000002">
    <property type="entry name" value="Acyl-CoA dehydrogenase FadE19"/>
    <property type="match status" value="1"/>
</dbReference>
<reference evidence="11 12" key="1">
    <citation type="submission" date="2019-07" db="EMBL/GenBank/DDBJ databases">
        <title>Whole genome shotgun sequence of Aneurinibacillus danicus NBRC 102444.</title>
        <authorList>
            <person name="Hosoyama A."/>
            <person name="Uohara A."/>
            <person name="Ohji S."/>
            <person name="Ichikawa N."/>
        </authorList>
    </citation>
    <scope>NUCLEOTIDE SEQUENCE [LARGE SCALE GENOMIC DNA]</scope>
    <source>
        <strain evidence="11 12">NBRC 102444</strain>
    </source>
</reference>
<dbReference type="AlphaFoldDB" id="A0A511V932"/>
<keyword evidence="12" id="KW-1185">Reference proteome</keyword>
<dbReference type="InterPro" id="IPR009100">
    <property type="entry name" value="AcylCoA_DH/oxidase_NM_dom_sf"/>
</dbReference>
<evidence type="ECO:0000256" key="3">
    <source>
        <dbReference type="ARBA" id="ARBA00022630"/>
    </source>
</evidence>
<dbReference type="InterPro" id="IPR006091">
    <property type="entry name" value="Acyl-CoA_Oxase/DH_mid-dom"/>
</dbReference>
<dbReference type="SUPFAM" id="SSF56645">
    <property type="entry name" value="Acyl-CoA dehydrogenase NM domain-like"/>
    <property type="match status" value="1"/>
</dbReference>
<proteinExistence type="inferred from homology"/>
<dbReference type="InterPro" id="IPR013786">
    <property type="entry name" value="AcylCoA_DH/ox_N"/>
</dbReference>
<evidence type="ECO:0000259" key="10">
    <source>
        <dbReference type="Pfam" id="PF02771"/>
    </source>
</evidence>
<accession>A0A511V932</accession>
<dbReference type="PANTHER" id="PTHR43884">
    <property type="entry name" value="ACYL-COA DEHYDROGENASE"/>
    <property type="match status" value="1"/>
</dbReference>
<dbReference type="GO" id="GO:0003995">
    <property type="term" value="F:acyl-CoA dehydrogenase activity"/>
    <property type="evidence" value="ECO:0007669"/>
    <property type="project" value="InterPro"/>
</dbReference>
<dbReference type="InterPro" id="IPR036250">
    <property type="entry name" value="AcylCo_DH-like_C"/>
</dbReference>
<protein>
    <submittedName>
        <fullName evidence="11">Acyl-CoA dehydrogenase</fullName>
    </submittedName>
</protein>
<dbReference type="Gene3D" id="1.10.540.10">
    <property type="entry name" value="Acyl-CoA dehydrogenase/oxidase, N-terminal domain"/>
    <property type="match status" value="1"/>
</dbReference>
<keyword evidence="4 7" id="KW-0274">FAD</keyword>
<name>A0A511V932_9BACL</name>
<evidence type="ECO:0000256" key="5">
    <source>
        <dbReference type="ARBA" id="ARBA00023002"/>
    </source>
</evidence>
<evidence type="ECO:0000313" key="12">
    <source>
        <dbReference type="Proteomes" id="UP000321157"/>
    </source>
</evidence>